<dbReference type="Pfam" id="PF00126">
    <property type="entry name" value="HTH_1"/>
    <property type="match status" value="1"/>
</dbReference>
<dbReference type="InterPro" id="IPR000847">
    <property type="entry name" value="LysR_HTH_N"/>
</dbReference>
<dbReference type="InterPro" id="IPR017685">
    <property type="entry name" value="ArgP"/>
</dbReference>
<dbReference type="SUPFAM" id="SSF46785">
    <property type="entry name" value="Winged helix' DNA-binding domain"/>
    <property type="match status" value="1"/>
</dbReference>
<keyword evidence="3" id="KW-0238">DNA-binding</keyword>
<dbReference type="InterPro" id="IPR036388">
    <property type="entry name" value="WH-like_DNA-bd_sf"/>
</dbReference>
<evidence type="ECO:0000313" key="7">
    <source>
        <dbReference type="EMBL" id="AZA09433.1"/>
    </source>
</evidence>
<evidence type="ECO:0000256" key="1">
    <source>
        <dbReference type="ARBA" id="ARBA00009437"/>
    </source>
</evidence>
<dbReference type="AlphaFoldDB" id="A0A3G6IUV9"/>
<keyword evidence="8" id="KW-1185">Reference proteome</keyword>
<dbReference type="InterPro" id="IPR036390">
    <property type="entry name" value="WH_DNA-bd_sf"/>
</dbReference>
<name>A0A3G6IUV9_9CORY</name>
<dbReference type="Gene3D" id="1.10.10.10">
    <property type="entry name" value="Winged helix-like DNA-binding domain superfamily/Winged helix DNA-binding domain"/>
    <property type="match status" value="1"/>
</dbReference>
<keyword evidence="5" id="KW-0804">Transcription</keyword>
<organism evidence="7 8">
    <name type="scientific">Corynebacterium pseudopelargi</name>
    <dbReference type="NCBI Taxonomy" id="2080757"/>
    <lineage>
        <taxon>Bacteria</taxon>
        <taxon>Bacillati</taxon>
        <taxon>Actinomycetota</taxon>
        <taxon>Actinomycetes</taxon>
        <taxon>Mycobacteriales</taxon>
        <taxon>Corynebacteriaceae</taxon>
        <taxon>Corynebacterium</taxon>
    </lineage>
</organism>
<evidence type="ECO:0000256" key="5">
    <source>
        <dbReference type="ARBA" id="ARBA00023163"/>
    </source>
</evidence>
<dbReference type="OrthoDB" id="3252676at2"/>
<protein>
    <submittedName>
        <fullName evidence="7">Putative HTH-type transcriptional regulator</fullName>
    </submittedName>
</protein>
<dbReference type="PROSITE" id="PS50931">
    <property type="entry name" value="HTH_LYSR"/>
    <property type="match status" value="1"/>
</dbReference>
<dbReference type="NCBIfam" id="NF002964">
    <property type="entry name" value="PRK03635.1"/>
    <property type="match status" value="1"/>
</dbReference>
<dbReference type="PANTHER" id="PTHR30579:SF2">
    <property type="entry name" value="HTH-TYPE TRANSCRIPTIONAL REGULATOR ARGP"/>
    <property type="match status" value="1"/>
</dbReference>
<evidence type="ECO:0000259" key="6">
    <source>
        <dbReference type="PROSITE" id="PS50931"/>
    </source>
</evidence>
<evidence type="ECO:0000256" key="4">
    <source>
        <dbReference type="ARBA" id="ARBA00023159"/>
    </source>
</evidence>
<comment type="similarity">
    <text evidence="1">Belongs to the LysR transcriptional regulatory family.</text>
</comment>
<dbReference type="InterPro" id="IPR050176">
    <property type="entry name" value="LTTR"/>
</dbReference>
<keyword evidence="2" id="KW-0805">Transcription regulation</keyword>
<reference evidence="7 8" key="1">
    <citation type="submission" date="2018-11" db="EMBL/GenBank/DDBJ databases">
        <authorList>
            <person name="Kleinhagauer T."/>
            <person name="Glaeser S.P."/>
            <person name="Spergser J."/>
            <person name="Ruckert C."/>
            <person name="Kaempfer P."/>
            <person name="Busse H.-J."/>
        </authorList>
    </citation>
    <scope>NUCLEOTIDE SEQUENCE [LARGE SCALE GENOMIC DNA]</scope>
    <source>
        <strain evidence="7 8">812CH</strain>
    </source>
</reference>
<evidence type="ECO:0000313" key="8">
    <source>
        <dbReference type="Proteomes" id="UP000271426"/>
    </source>
</evidence>
<sequence>MNPAHLDTLLAIIDEASFEGAAAALGISPSAVSQRIKALEHAYGRVLIRRSSPPVPTPAGEVIAQMARKFALLRSEVDVELGGKMGALPLSVAVNADSFSLWFSPVLQAVANWQQAALHVRIEDETHSAKLLSRGDVMGAVTSQSKAVPGCEVRPLGAMRYVSVANPVLLDRYTHNGEVDWEAMPVLRFGPRDRLQDVDLERRIGFVPSRRNVSEIPSVDAFLEAARVGLGWALLPEVQAQPLLERAALVLLDAKRIEVPLYWQSWRLESETLSMLSAAVVEAAAALAH</sequence>
<dbReference type="EMBL" id="CP033898">
    <property type="protein sequence ID" value="AZA09433.1"/>
    <property type="molecule type" value="Genomic_DNA"/>
</dbReference>
<dbReference type="GO" id="GO:0003677">
    <property type="term" value="F:DNA binding"/>
    <property type="evidence" value="ECO:0007669"/>
    <property type="project" value="UniProtKB-KW"/>
</dbReference>
<dbReference type="RefSeq" id="WP_123960358.1">
    <property type="nucleotide sequence ID" value="NZ_CP033898.1"/>
</dbReference>
<evidence type="ECO:0000256" key="3">
    <source>
        <dbReference type="ARBA" id="ARBA00023125"/>
    </source>
</evidence>
<dbReference type="PANTHER" id="PTHR30579">
    <property type="entry name" value="TRANSCRIPTIONAL REGULATOR"/>
    <property type="match status" value="1"/>
</dbReference>
<dbReference type="InterPro" id="IPR005119">
    <property type="entry name" value="LysR_subst-bd"/>
</dbReference>
<dbReference type="SUPFAM" id="SSF53850">
    <property type="entry name" value="Periplasmic binding protein-like II"/>
    <property type="match status" value="1"/>
</dbReference>
<keyword evidence="4" id="KW-0010">Activator</keyword>
<dbReference type="NCBIfam" id="TIGR03298">
    <property type="entry name" value="argP"/>
    <property type="match status" value="1"/>
</dbReference>
<evidence type="ECO:0000256" key="2">
    <source>
        <dbReference type="ARBA" id="ARBA00023015"/>
    </source>
</evidence>
<dbReference type="KEGG" id="cpso:CPPEL_06610"/>
<dbReference type="Gene3D" id="3.40.190.290">
    <property type="match status" value="1"/>
</dbReference>
<dbReference type="GO" id="GO:0003700">
    <property type="term" value="F:DNA-binding transcription factor activity"/>
    <property type="evidence" value="ECO:0007669"/>
    <property type="project" value="InterPro"/>
</dbReference>
<proteinExistence type="inferred from homology"/>
<dbReference type="Pfam" id="PF03466">
    <property type="entry name" value="LysR_substrate"/>
    <property type="match status" value="1"/>
</dbReference>
<dbReference type="Proteomes" id="UP000271426">
    <property type="component" value="Chromosome"/>
</dbReference>
<gene>
    <name evidence="7" type="ORF">CPPEL_06610</name>
</gene>
<accession>A0A3G6IUV9</accession>
<feature type="domain" description="HTH lysR-type" evidence="6">
    <location>
        <begin position="1"/>
        <end position="57"/>
    </location>
</feature>